<dbReference type="Pfam" id="PF25547">
    <property type="entry name" value="WXG100_2"/>
    <property type="match status" value="1"/>
</dbReference>
<evidence type="ECO:0000259" key="2">
    <source>
        <dbReference type="Pfam" id="PF03496"/>
    </source>
</evidence>
<dbReference type="RefSeq" id="WP_120741218.1">
    <property type="nucleotide sequence ID" value="NZ_CP032568.1"/>
</dbReference>
<dbReference type="InterPro" id="IPR010427">
    <property type="entry name" value="DUF1023"/>
</dbReference>
<feature type="compositionally biased region" description="Basic and acidic residues" evidence="1">
    <location>
        <begin position="645"/>
        <end position="664"/>
    </location>
</feature>
<dbReference type="Pfam" id="PF06259">
    <property type="entry name" value="Abhydrolase_8"/>
    <property type="match status" value="1"/>
</dbReference>
<feature type="compositionally biased region" description="Basic and acidic residues" evidence="1">
    <location>
        <begin position="2127"/>
        <end position="2145"/>
    </location>
</feature>
<feature type="compositionally biased region" description="Polar residues" evidence="1">
    <location>
        <begin position="2540"/>
        <end position="2549"/>
    </location>
</feature>
<feature type="compositionally biased region" description="Polar residues" evidence="1">
    <location>
        <begin position="2283"/>
        <end position="2293"/>
    </location>
</feature>
<feature type="compositionally biased region" description="Basic and acidic residues" evidence="1">
    <location>
        <begin position="1238"/>
        <end position="1252"/>
    </location>
</feature>
<accession>A0A386ZIW4</accession>
<feature type="region of interest" description="Disordered" evidence="1">
    <location>
        <begin position="1609"/>
        <end position="1660"/>
    </location>
</feature>
<feature type="compositionally biased region" description="Polar residues" evidence="1">
    <location>
        <begin position="554"/>
        <end position="563"/>
    </location>
</feature>
<dbReference type="InterPro" id="IPR029058">
    <property type="entry name" value="AB_hydrolase_fold"/>
</dbReference>
<feature type="region of interest" description="Disordered" evidence="1">
    <location>
        <begin position="645"/>
        <end position="668"/>
    </location>
</feature>
<evidence type="ECO:0000259" key="4">
    <source>
        <dbReference type="Pfam" id="PF25547"/>
    </source>
</evidence>
<feature type="compositionally biased region" description="Basic and acidic residues" evidence="1">
    <location>
        <begin position="607"/>
        <end position="617"/>
    </location>
</feature>
<dbReference type="Gene3D" id="3.90.176.10">
    <property type="entry name" value="Toxin ADP-ribosyltransferase, Chain A, domain 1"/>
    <property type="match status" value="2"/>
</dbReference>
<feature type="compositionally biased region" description="Basic and acidic residues" evidence="1">
    <location>
        <begin position="1577"/>
        <end position="1590"/>
    </location>
</feature>
<feature type="domain" description="ADP ribosyltransferase" evidence="2">
    <location>
        <begin position="1806"/>
        <end position="1924"/>
    </location>
</feature>
<dbReference type="EMBL" id="CP032568">
    <property type="protein sequence ID" value="AYF77074.1"/>
    <property type="molecule type" value="Genomic_DNA"/>
</dbReference>
<dbReference type="InterPro" id="IPR057746">
    <property type="entry name" value="CpnT-like_N"/>
</dbReference>
<feature type="compositionally biased region" description="Basic and acidic residues" evidence="1">
    <location>
        <begin position="1079"/>
        <end position="1096"/>
    </location>
</feature>
<feature type="region of interest" description="Disordered" evidence="1">
    <location>
        <begin position="1238"/>
        <end position="1279"/>
    </location>
</feature>
<feature type="region of interest" description="Disordered" evidence="1">
    <location>
        <begin position="2114"/>
        <end position="2183"/>
    </location>
</feature>
<dbReference type="GO" id="GO:0005576">
    <property type="term" value="C:extracellular region"/>
    <property type="evidence" value="ECO:0007669"/>
    <property type="project" value="InterPro"/>
</dbReference>
<feature type="region of interest" description="Disordered" evidence="1">
    <location>
        <begin position="1478"/>
        <end position="1590"/>
    </location>
</feature>
<feature type="compositionally biased region" description="Low complexity" evidence="1">
    <location>
        <begin position="397"/>
        <end position="411"/>
    </location>
</feature>
<keyword evidence="6" id="KW-1185">Reference proteome</keyword>
<evidence type="ECO:0000259" key="3">
    <source>
        <dbReference type="Pfam" id="PF06259"/>
    </source>
</evidence>
<reference evidence="5 6" key="1">
    <citation type="submission" date="2018-09" db="EMBL/GenBank/DDBJ databases">
        <title>Nocardia yunnanensis sp. nov., an actinomycete isolated from a soil sample.</title>
        <authorList>
            <person name="Zhang J."/>
        </authorList>
    </citation>
    <scope>NUCLEOTIDE SEQUENCE [LARGE SCALE GENOMIC DNA]</scope>
    <source>
        <strain evidence="5 6">CFHS0054</strain>
    </source>
</reference>
<protein>
    <submittedName>
        <fullName evidence="5">Uncharacterized protein</fullName>
    </submittedName>
</protein>
<feature type="region of interest" description="Disordered" evidence="1">
    <location>
        <begin position="320"/>
        <end position="621"/>
    </location>
</feature>
<dbReference type="Pfam" id="PF03496">
    <property type="entry name" value="ADPrib_exo_Tox"/>
    <property type="match status" value="1"/>
</dbReference>
<dbReference type="KEGG" id="nyu:D7D52_28350"/>
<organism evidence="5 6">
    <name type="scientific">Nocardia yunnanensis</name>
    <dbReference type="NCBI Taxonomy" id="2382165"/>
    <lineage>
        <taxon>Bacteria</taxon>
        <taxon>Bacillati</taxon>
        <taxon>Actinomycetota</taxon>
        <taxon>Actinomycetes</taxon>
        <taxon>Mycobacteriales</taxon>
        <taxon>Nocardiaceae</taxon>
        <taxon>Nocardia</taxon>
    </lineage>
</organism>
<dbReference type="OrthoDB" id="5524878at2"/>
<gene>
    <name evidence="5" type="ORF">D7D52_28350</name>
</gene>
<feature type="compositionally biased region" description="Basic and acidic residues" evidence="1">
    <location>
        <begin position="2153"/>
        <end position="2178"/>
    </location>
</feature>
<evidence type="ECO:0000313" key="5">
    <source>
        <dbReference type="EMBL" id="AYF77074.1"/>
    </source>
</evidence>
<feature type="domain" description="DUF1023" evidence="3">
    <location>
        <begin position="781"/>
        <end position="958"/>
    </location>
</feature>
<feature type="compositionally biased region" description="Polar residues" evidence="1">
    <location>
        <begin position="413"/>
        <end position="425"/>
    </location>
</feature>
<dbReference type="Proteomes" id="UP000267164">
    <property type="component" value="Chromosome"/>
</dbReference>
<feature type="region of interest" description="Disordered" evidence="1">
    <location>
        <begin position="1403"/>
        <end position="1426"/>
    </location>
</feature>
<feature type="compositionally biased region" description="Basic and acidic residues" evidence="1">
    <location>
        <begin position="1609"/>
        <end position="1632"/>
    </location>
</feature>
<evidence type="ECO:0000256" key="1">
    <source>
        <dbReference type="SAM" id="MobiDB-lite"/>
    </source>
</evidence>
<name>A0A386ZIW4_9NOCA</name>
<evidence type="ECO:0000313" key="6">
    <source>
        <dbReference type="Proteomes" id="UP000267164"/>
    </source>
</evidence>
<feature type="compositionally biased region" description="Low complexity" evidence="1">
    <location>
        <begin position="459"/>
        <end position="496"/>
    </location>
</feature>
<dbReference type="SUPFAM" id="SSF56399">
    <property type="entry name" value="ADP-ribosylation"/>
    <property type="match status" value="2"/>
</dbReference>
<feature type="compositionally biased region" description="Basic and acidic residues" evidence="1">
    <location>
        <begin position="1549"/>
        <end position="1561"/>
    </location>
</feature>
<feature type="compositionally biased region" description="Basic and acidic residues" evidence="1">
    <location>
        <begin position="1995"/>
        <end position="2031"/>
    </location>
</feature>
<feature type="compositionally biased region" description="Basic and acidic residues" evidence="1">
    <location>
        <begin position="1639"/>
        <end position="1653"/>
    </location>
</feature>
<dbReference type="InterPro" id="IPR003540">
    <property type="entry name" value="ADP-ribosyltransferase"/>
</dbReference>
<proteinExistence type="predicted"/>
<feature type="domain" description="Outer membrane channel protein CpnT-like N-terminal" evidence="4">
    <location>
        <begin position="11"/>
        <end position="138"/>
    </location>
</feature>
<sequence length="2755" mass="297933">MIWRPPGASGLGWLVGMKWPDGNEDLMWGIADDWTGAAKQLRDIDSDIDAAISAVRLAYPSGDGGDKIIAQLQSMRTGDQSIDKLSEWFETIAGTANNTGTELEYTKLMFYTTLLTLAADIAAAWLFPPTAPMAEGAIIGVGRITVRILTRRAIDFLGKEAEKAGVIALKKFILRQVLIGGAMGGLQDGGIQAYQSTFGRRDGVDMKQLGLSIAGGAAGGLVAAPIGRWAPKALLKGVEKSLGADIAKNVVTQKAANLLSGGIAGGVAGLGGWALSGGVTHNWHFDPRVVTAGAVGGTLPGVAHEMPSRWKSGEPTITAQSLKASGEPAKVGAQHKPGEIGNGQPSQASPVRDASLTGNASRDGAPVIEKPTGAATPVQAQSAASRPLDGSISHESVVGAPQAAPNAAVEARSPSSAPTANSPHSPASADPRQVLTTPARTETPAALRTDLSATTKVETPAAATPTRADAPGSSATPAAESRAAAAPAREAGASPTPMTSRATGLEVPTRVGENTNLGAAGPVERVVAQPESRDLVGAGNGPSSKIGARPDGPSSHQGGSSEQPRAAAEQPRAGADQRGPNHGGGSPSADPVAHGPQAAHDPSTVHLADRDPEHPVLPKDSPITEAEHAHARDALDRLGPEATPEHLAHETDSSVAEAHNRASENNDWWHSLTPEQQDAMLRVHPHELGNADGIPPHIRDEANRLSIARDINEMREQNPNIDKFRTRFTDPESFRQWKNLQSTVEALQHADDLARDFAKDNGGHEPPVQVLSYDSAAFGGEGRAVVAFGDTQHASTVSLHIPGITTTVRSLGSNLDNAFNHYRATSERTDPAEVASIAWIGYDAPSGFPKILREMTDARLAARGGQLLARDVAAFSQTRRVEAGLPGGSPTPDIHLFGHSYGSTITSFAGAGGRLSGDISTITLLGSPGAGPVGHAADFGIGAHNVFVASSSRDPVTWIGANTQGEISRLAPGLGNGLGMDPAISAFGANRIAAQFPGGIHTLSDISTHTGYYNYLDKSGTVPTESLHNFARIASGETPHLLPEYHRPGREDLNSWQRNVGSLPHDPAGFRAPEPQVHQGEHPYGYDDLVEQHRSQEPNPTAPERTPTPANDCGPQALRQVHELTGNPDIHVPDDPHIAEHGMTAADLENAAGAHLDRHETLGSIADQLHRLGDGATALVVDEFHSPTDANGIGAHAYTITNDGGRLVVHDSAVPGGPHSFPSDHTNVKSTHAIVYDSHGDPVRPLESRSPEHTSSSHPEVRIGQPDSHPGTPVREKLPVEDKPYYANPHYEDPTASHEYAAKNNISHREVQTIREFETEKYPEISRLSDAEIDVIRRNQFFDLNEPVNDATRNGNAQALRDRDVELRTLVSAYNKLPDHEGTVYRSLRFDDPVKMEKFLDAYTPGKEPPADPGFASSDKGSSMPGGNVELIIDSNTGKDISWASLSQEEVVFPPGTRFRVESRDFIDGKYIIRATDLGRTSDAHQSGGNGTHSAEGAGPHDAGRDPGPGTQREAGPRPADPAREGSEWTPPGHRGPDQDLAGVGRGGDQPDHSRTGRDDLTPEESPARNPSDDVPGPDRELPSHINGPDEYHVAFHADADVLVEHQDVPHQEGEQPHQDSRDHTPGSEQPHEGANPDAQHEPAAHEIPHQSEPEVAPAHDPVQRFETPEAARHYGDEVLAPIRDTMSPSELHELQRYTQKSWINEFLRAPDPVHLLARLSEDEGHYQQLMRLTGGRPLMPKIEVLDRLLAEHPDPRDPQLDPRLRATIENIVNDANPYGRLQEVSRNAGKLPLMREYFGGEPTMDVLRSQVGQLDQAMNRPVPEGVEVSRGISMRSLDRFTGPDGQPLNGRNPMLLKGTVQTERGYMSTSLGPTPPQEFRLKVRVELDVPAGSKGTWVGDRGMSGPENELLLQRESKFLITDVIEDPQGARYDDGYVDYLVKGTIVPADYVHEPHTEVPEAHEPHTTPETPETDPVHPTDGPDEDHVPFTLGNDAEHPVETPHAVEPERPQEVPHAEEQQPERAPIDPADRPSTLTPHLADRFQQLHERIYDIASAYHDPSRTPELPGLRRGLGDLMDKLGMLDRSTAPTAMRLFNEFRPELAKYLTENHEALLPHPSDPATPHEPAQHPTDHAPETSDNHPTDPEYQPNEDAPHQDSPHDLGDHNPPEDPLGHYADRTPAGLALHNDPELRTLAHLVPEDPRFFTIDAHLTERGTILLDGREYTMEELAARLPDLGYDGRPIRLIGCDAASTEAAARLAKATGTGVLAPTKPAWTDDTGHVYSSTAETTPEGTRRPRIPPDGDWQFIHPDGTKVKVSEDGFVPGTRDEDKYALNPDDARDRAARPGDRLEPSHYEIEWSEPEYNSAKGVVLEPGESFHERYRGNGEEPLWDPMTRYEVSDSGGRKTLVYTDGSSPPRITHIDARTTNLRTGTADRPVDNPDASFTIPNVDYRVDTGHEVPFTFRTDESARPILDIDRFDPPDEAQYQPGGDKYREVHGWNPAKAFSLRTDLEPDRHYSVFTDLPGGGEKVHGSFYTSPELTPEGKSQFTHERTWTDGNPELGNSKTMRPSDVRSETGGAPQGLPLQNTRFQIGDRVFHTNSDGNAAVSFKPDYTHGTASGADYVPPRSGTVQGNFKRAGEFDYPGEQYRGGHTQDHKAGSVNEALGLVAQLYRENNILKPATDPLSLHNDSWRRSEMDREVAARSVEIERVRIFPGRASKGMTPDYVYWMEQRVHPATGQPVLHYRSHLNVPR</sequence>
<feature type="region of interest" description="Disordered" evidence="1">
    <location>
        <begin position="2540"/>
        <end position="2588"/>
    </location>
</feature>
<dbReference type="SUPFAM" id="SSF53474">
    <property type="entry name" value="alpha/beta-Hydrolases"/>
    <property type="match status" value="1"/>
</dbReference>
<feature type="region of interest" description="Disordered" evidence="1">
    <location>
        <begin position="1062"/>
        <end position="1115"/>
    </location>
</feature>
<dbReference type="PROSITE" id="PS51996">
    <property type="entry name" value="TR_MART"/>
    <property type="match status" value="2"/>
</dbReference>
<feature type="region of interest" description="Disordered" evidence="1">
    <location>
        <begin position="1959"/>
        <end position="2037"/>
    </location>
</feature>
<feature type="region of interest" description="Disordered" evidence="1">
    <location>
        <begin position="2279"/>
        <end position="2350"/>
    </location>
</feature>
<feature type="compositionally biased region" description="Basic and acidic residues" evidence="1">
    <location>
        <begin position="2327"/>
        <end position="2350"/>
    </location>
</feature>